<dbReference type="SUPFAM" id="SSF55073">
    <property type="entry name" value="Nucleotide cyclase"/>
    <property type="match status" value="1"/>
</dbReference>
<dbReference type="AlphaFoldDB" id="A0A212J4K0"/>
<dbReference type="GO" id="GO:0052621">
    <property type="term" value="F:diguanylate cyclase activity"/>
    <property type="evidence" value="ECO:0007669"/>
    <property type="project" value="TreeGrafter"/>
</dbReference>
<feature type="domain" description="GGDEF" evidence="1">
    <location>
        <begin position="195"/>
        <end position="342"/>
    </location>
</feature>
<dbReference type="PANTHER" id="PTHR45138">
    <property type="entry name" value="REGULATORY COMPONENTS OF SENSORY TRANSDUCTION SYSTEM"/>
    <property type="match status" value="1"/>
</dbReference>
<dbReference type="Pfam" id="PF00990">
    <property type="entry name" value="GGDEF"/>
    <property type="match status" value="1"/>
</dbReference>
<dbReference type="GO" id="GO:1902201">
    <property type="term" value="P:negative regulation of bacterial-type flagellum-dependent cell motility"/>
    <property type="evidence" value="ECO:0007669"/>
    <property type="project" value="TreeGrafter"/>
</dbReference>
<dbReference type="InterPro" id="IPR000160">
    <property type="entry name" value="GGDEF_dom"/>
</dbReference>
<dbReference type="PROSITE" id="PS50887">
    <property type="entry name" value="GGDEF"/>
    <property type="match status" value="1"/>
</dbReference>
<name>A0A212J4K0_9DELT</name>
<reference evidence="2" key="1">
    <citation type="submission" date="2016-04" db="EMBL/GenBank/DDBJ databases">
        <authorList>
            <person name="Evans L.H."/>
            <person name="Alamgir A."/>
            <person name="Owens N."/>
            <person name="Weber N.D."/>
            <person name="Virtaneva K."/>
            <person name="Barbian K."/>
            <person name="Babar A."/>
            <person name="Rosenke K."/>
        </authorList>
    </citation>
    <scope>NUCLEOTIDE SEQUENCE</scope>
    <source>
        <strain evidence="2">86</strain>
    </source>
</reference>
<gene>
    <name evidence="2" type="ORF">KL86DPRO_10685</name>
</gene>
<sequence>MKHSFTAAVDCRDTYLTLFEMFDRAGVPPESNWRSMLLFFREVKDYHDLTDAQKIAIQVLLAGILEKKDYSEERLSAVLKEYHEILIKPYRGQVDSLVREASSAVASFQKMLSSRYGDINNLEEESVSIVSGSGDCDDSIMKLRKAFSRVKDLLEDDIRNLEDIAVLDGVTKITNRRGFDQFMARAIDKWLSESRPLSLALLDIDHFKRFNDEHGHRIGDQVLAVVGSHLKKAVQEFSDRNDVLAARYGGEEFALVVSGPDAGLLPAVTKKCCDLIKKFNFLIRDANGNVMESGLHITLSAGVTAASKRWKGAYLENLVDNADRAMYHAKNSGRDASVEFRPDEEKAFVPIVA</sequence>
<dbReference type="InterPro" id="IPR043128">
    <property type="entry name" value="Rev_trsase/Diguanyl_cyclase"/>
</dbReference>
<dbReference type="NCBIfam" id="TIGR00254">
    <property type="entry name" value="GGDEF"/>
    <property type="match status" value="1"/>
</dbReference>
<dbReference type="PANTHER" id="PTHR45138:SF9">
    <property type="entry name" value="DIGUANYLATE CYCLASE DGCM-RELATED"/>
    <property type="match status" value="1"/>
</dbReference>
<dbReference type="InterPro" id="IPR029787">
    <property type="entry name" value="Nucleotide_cyclase"/>
</dbReference>
<dbReference type="EMBL" id="FLUQ01000001">
    <property type="protein sequence ID" value="SBV94368.1"/>
    <property type="molecule type" value="Genomic_DNA"/>
</dbReference>
<dbReference type="GO" id="GO:0005886">
    <property type="term" value="C:plasma membrane"/>
    <property type="evidence" value="ECO:0007669"/>
    <property type="project" value="TreeGrafter"/>
</dbReference>
<evidence type="ECO:0000313" key="2">
    <source>
        <dbReference type="EMBL" id="SBV94368.1"/>
    </source>
</evidence>
<organism evidence="2">
    <name type="scientific">uncultured delta proteobacterium</name>
    <dbReference type="NCBI Taxonomy" id="34034"/>
    <lineage>
        <taxon>Bacteria</taxon>
        <taxon>Deltaproteobacteria</taxon>
        <taxon>environmental samples</taxon>
    </lineage>
</organism>
<proteinExistence type="predicted"/>
<dbReference type="GO" id="GO:0043709">
    <property type="term" value="P:cell adhesion involved in single-species biofilm formation"/>
    <property type="evidence" value="ECO:0007669"/>
    <property type="project" value="TreeGrafter"/>
</dbReference>
<dbReference type="CDD" id="cd01949">
    <property type="entry name" value="GGDEF"/>
    <property type="match status" value="1"/>
</dbReference>
<accession>A0A212J4K0</accession>
<dbReference type="Gene3D" id="3.30.70.270">
    <property type="match status" value="1"/>
</dbReference>
<evidence type="ECO:0000259" key="1">
    <source>
        <dbReference type="PROSITE" id="PS50887"/>
    </source>
</evidence>
<dbReference type="SMART" id="SM00267">
    <property type="entry name" value="GGDEF"/>
    <property type="match status" value="1"/>
</dbReference>
<dbReference type="InterPro" id="IPR050469">
    <property type="entry name" value="Diguanylate_Cyclase"/>
</dbReference>
<protein>
    <submittedName>
        <fullName evidence="2">Putative Diguanylate cyclase</fullName>
    </submittedName>
</protein>